<evidence type="ECO:0000313" key="2">
    <source>
        <dbReference type="Proteomes" id="UP000584867"/>
    </source>
</evidence>
<sequence length="71" mass="8054">MNKIAAGPASDRRDLFRESASRLGMNAAIVEKDFWVCWILKLLFAEPALKYQMVFRGGTSLSKVFGLIDRF</sequence>
<reference evidence="1 2" key="1">
    <citation type="submission" date="2020-08" db="EMBL/GenBank/DDBJ databases">
        <title>Genomic Encyclopedia of Type Strains, Phase IV (KMG-V): Genome sequencing to study the core and pangenomes of soil and plant-associated prokaryotes.</title>
        <authorList>
            <person name="Whitman W."/>
        </authorList>
    </citation>
    <scope>NUCLEOTIDE SEQUENCE [LARGE SCALE GENOMIC DNA]</scope>
    <source>
        <strain evidence="1 2">X5P3</strain>
    </source>
</reference>
<name>A0A7W7ZVJ2_9BACT</name>
<dbReference type="Proteomes" id="UP000584867">
    <property type="component" value="Unassembled WGS sequence"/>
</dbReference>
<keyword evidence="1" id="KW-0808">Transferase</keyword>
<proteinExistence type="predicted"/>
<protein>
    <submittedName>
        <fullName evidence="1">Putative nucleotidyltransferase component of viral defense system</fullName>
    </submittedName>
</protein>
<evidence type="ECO:0000313" key="1">
    <source>
        <dbReference type="EMBL" id="MBB5066906.1"/>
    </source>
</evidence>
<accession>A0A7W7ZVJ2</accession>
<gene>
    <name evidence="1" type="ORF">HDF15_005296</name>
</gene>
<comment type="caution">
    <text evidence="1">The sequence shown here is derived from an EMBL/GenBank/DDBJ whole genome shotgun (WGS) entry which is preliminary data.</text>
</comment>
<organism evidence="1 2">
    <name type="scientific">Granulicella mallensis</name>
    <dbReference type="NCBI Taxonomy" id="940614"/>
    <lineage>
        <taxon>Bacteria</taxon>
        <taxon>Pseudomonadati</taxon>
        <taxon>Acidobacteriota</taxon>
        <taxon>Terriglobia</taxon>
        <taxon>Terriglobales</taxon>
        <taxon>Acidobacteriaceae</taxon>
        <taxon>Granulicella</taxon>
    </lineage>
</organism>
<dbReference type="AlphaFoldDB" id="A0A7W7ZVJ2"/>
<dbReference type="EMBL" id="JACHIO010000048">
    <property type="protein sequence ID" value="MBB5066906.1"/>
    <property type="molecule type" value="Genomic_DNA"/>
</dbReference>
<dbReference type="InterPro" id="IPR014942">
    <property type="entry name" value="AbiEii"/>
</dbReference>
<dbReference type="GO" id="GO:0016740">
    <property type="term" value="F:transferase activity"/>
    <property type="evidence" value="ECO:0007669"/>
    <property type="project" value="UniProtKB-KW"/>
</dbReference>
<dbReference type="Pfam" id="PF08843">
    <property type="entry name" value="AbiEii"/>
    <property type="match status" value="1"/>
</dbReference>